<evidence type="ECO:0000313" key="2">
    <source>
        <dbReference type="Proteomes" id="UP000653305"/>
    </source>
</evidence>
<dbReference type="OrthoDB" id="10261749at2759"/>
<dbReference type="PANTHER" id="PTHR46192">
    <property type="entry name" value="BROAD-RANGE ACID PHOSPHATASE DET1"/>
    <property type="match status" value="1"/>
</dbReference>
<dbReference type="AlphaFoldDB" id="A0A830D0Z4"/>
<dbReference type="Pfam" id="PF00300">
    <property type="entry name" value="His_Phos_1"/>
    <property type="match status" value="1"/>
</dbReference>
<dbReference type="InterPro" id="IPR029033">
    <property type="entry name" value="His_PPase_superfam"/>
</dbReference>
<name>A0A830D0Z4_9LAMI</name>
<dbReference type="InterPro" id="IPR013078">
    <property type="entry name" value="His_Pase_superF_clade-1"/>
</dbReference>
<dbReference type="EMBL" id="BMAC01001204">
    <property type="protein sequence ID" value="GFQ06298.1"/>
    <property type="molecule type" value="Genomic_DNA"/>
</dbReference>
<dbReference type="Gene3D" id="3.40.50.1240">
    <property type="entry name" value="Phosphoglycerate mutase-like"/>
    <property type="match status" value="1"/>
</dbReference>
<dbReference type="Proteomes" id="UP000653305">
    <property type="component" value="Unassembled WGS sequence"/>
</dbReference>
<reference evidence="1" key="1">
    <citation type="submission" date="2020-07" db="EMBL/GenBank/DDBJ databases">
        <title>Ethylene signaling mediates host invasion by parasitic plants.</title>
        <authorList>
            <person name="Yoshida S."/>
        </authorList>
    </citation>
    <scope>NUCLEOTIDE SEQUENCE</scope>
    <source>
        <strain evidence="1">Okayama</strain>
    </source>
</reference>
<proteinExistence type="predicted"/>
<keyword evidence="2" id="KW-1185">Reference proteome</keyword>
<protein>
    <submittedName>
        <fullName evidence="1">Phosphoglycerate mutase-like protein at74h</fullName>
    </submittedName>
</protein>
<gene>
    <name evidence="1" type="ORF">PHJA_002773800</name>
</gene>
<evidence type="ECO:0000313" key="1">
    <source>
        <dbReference type="EMBL" id="GFQ06298.1"/>
    </source>
</evidence>
<comment type="caution">
    <text evidence="1">The sequence shown here is derived from an EMBL/GenBank/DDBJ whole genome shotgun (WGS) entry which is preliminary data.</text>
</comment>
<sequence>MKHLKETRNKFGRFFYQFPKGESGAGVYDRVSSFLESLWKDIEMKRFGMGPEEEDDVNLVIVSHGLAIRIFLMKWFRWMVKQFERLKNPKIFFSGDGVRRRRGRVHLGGPSRR</sequence>
<dbReference type="SUPFAM" id="SSF53254">
    <property type="entry name" value="Phosphoglycerate mutase-like"/>
    <property type="match status" value="1"/>
</dbReference>
<accession>A0A830D0Z4</accession>
<organism evidence="1 2">
    <name type="scientific">Phtheirospermum japonicum</name>
    <dbReference type="NCBI Taxonomy" id="374723"/>
    <lineage>
        <taxon>Eukaryota</taxon>
        <taxon>Viridiplantae</taxon>
        <taxon>Streptophyta</taxon>
        <taxon>Embryophyta</taxon>
        <taxon>Tracheophyta</taxon>
        <taxon>Spermatophyta</taxon>
        <taxon>Magnoliopsida</taxon>
        <taxon>eudicotyledons</taxon>
        <taxon>Gunneridae</taxon>
        <taxon>Pentapetalae</taxon>
        <taxon>asterids</taxon>
        <taxon>lamiids</taxon>
        <taxon>Lamiales</taxon>
        <taxon>Orobanchaceae</taxon>
        <taxon>Orobanchaceae incertae sedis</taxon>
        <taxon>Phtheirospermum</taxon>
    </lineage>
</organism>
<dbReference type="InterPro" id="IPR052765">
    <property type="entry name" value="PGM-Related"/>
</dbReference>